<comment type="subcellular location">
    <subcellularLocation>
        <location evidence="3">Cytoplasm</location>
    </subcellularLocation>
</comment>
<reference evidence="4" key="2">
    <citation type="submission" date="2023-07" db="EMBL/GenBank/DDBJ databases">
        <authorList>
            <person name="Shen H."/>
        </authorList>
    </citation>
    <scope>NUCLEOTIDE SEQUENCE</scope>
    <source>
        <strain evidence="4">TNR-22</strain>
    </source>
</reference>
<dbReference type="Pfam" id="PF01730">
    <property type="entry name" value="UreF"/>
    <property type="match status" value="1"/>
</dbReference>
<reference evidence="4" key="1">
    <citation type="journal article" date="2015" name="Int. J. Syst. Evol. Microbiol.">
        <title>Rhizobium alvei sp. nov., isolated from a freshwater river.</title>
        <authorList>
            <person name="Sheu S.Y."/>
            <person name="Huang H.W."/>
            <person name="Young C.C."/>
            <person name="Chen W.M."/>
        </authorList>
    </citation>
    <scope>NUCLEOTIDE SEQUENCE</scope>
    <source>
        <strain evidence="4">TNR-22</strain>
    </source>
</reference>
<dbReference type="PANTHER" id="PTHR33620">
    <property type="entry name" value="UREASE ACCESSORY PROTEIN F"/>
    <property type="match status" value="1"/>
</dbReference>
<evidence type="ECO:0000313" key="4">
    <source>
        <dbReference type="EMBL" id="MDO6964537.1"/>
    </source>
</evidence>
<gene>
    <name evidence="3" type="primary">ureF</name>
    <name evidence="4" type="ORF">Q4481_11260</name>
</gene>
<dbReference type="InterPro" id="IPR002639">
    <property type="entry name" value="UreF"/>
</dbReference>
<name>A0ABT8YMQ9_9HYPH</name>
<comment type="function">
    <text evidence="3">Required for maturation of urease via the functional incorporation of the urease nickel metallocenter.</text>
</comment>
<keyword evidence="2 3" id="KW-0143">Chaperone</keyword>
<evidence type="ECO:0000256" key="3">
    <source>
        <dbReference type="HAMAP-Rule" id="MF_01385"/>
    </source>
</evidence>
<comment type="similarity">
    <text evidence="3">Belongs to the UreF family.</text>
</comment>
<evidence type="ECO:0000313" key="5">
    <source>
        <dbReference type="Proteomes" id="UP001174932"/>
    </source>
</evidence>
<evidence type="ECO:0000256" key="2">
    <source>
        <dbReference type="ARBA" id="ARBA00023186"/>
    </source>
</evidence>
<sequence>MGTVTTMGTGMATDRSGLALLRLQSWLSPAFPVGGFAYSSALEAATHHGIVRNAESLGEWLAALLEKGAFWNDIVLLAEAWNSTSDPERLRTTTELALALAGSSERLAEISQLGGAFVAAARSWPHPLLDSLGSDTPYCIAVGAVAGAHEIPLFQTLVAYLHAVVSQQISAAIRLSVIGQIQGVKLLSDSENMILDLATRGSEASLDDLGSQTIIADIMAMQHEVQHSRLFRS</sequence>
<dbReference type="PIRSF" id="PIRSF009467">
    <property type="entry name" value="Ureas_acces_UreF"/>
    <property type="match status" value="1"/>
</dbReference>
<keyword evidence="3" id="KW-0963">Cytoplasm</keyword>
<evidence type="ECO:0000256" key="1">
    <source>
        <dbReference type="ARBA" id="ARBA00022988"/>
    </source>
</evidence>
<keyword evidence="1 3" id="KW-0996">Nickel insertion</keyword>
<dbReference type="HAMAP" id="MF_01385">
    <property type="entry name" value="UreF"/>
    <property type="match status" value="1"/>
</dbReference>
<dbReference type="InterPro" id="IPR038277">
    <property type="entry name" value="UreF_sf"/>
</dbReference>
<comment type="subunit">
    <text evidence="3">UreD, UreF and UreG form a complex that acts as a GTP-hydrolysis-dependent molecular chaperone, activating the urease apoprotein by helping to assemble the nickel containing metallocenter of UreC. The UreE protein probably delivers the nickel.</text>
</comment>
<dbReference type="RefSeq" id="WP_304376440.1">
    <property type="nucleotide sequence ID" value="NZ_JAUOZU010000007.1"/>
</dbReference>
<dbReference type="PANTHER" id="PTHR33620:SF1">
    <property type="entry name" value="UREASE ACCESSORY PROTEIN F"/>
    <property type="match status" value="1"/>
</dbReference>
<dbReference type="Gene3D" id="1.10.4190.10">
    <property type="entry name" value="Urease accessory protein UreF"/>
    <property type="match status" value="1"/>
</dbReference>
<proteinExistence type="inferred from homology"/>
<protein>
    <recommendedName>
        <fullName evidence="3">Urease accessory protein UreF</fullName>
    </recommendedName>
</protein>
<comment type="caution">
    <text evidence="4">The sequence shown here is derived from an EMBL/GenBank/DDBJ whole genome shotgun (WGS) entry which is preliminary data.</text>
</comment>
<organism evidence="4 5">
    <name type="scientific">Rhizobium alvei</name>
    <dbReference type="NCBI Taxonomy" id="1132659"/>
    <lineage>
        <taxon>Bacteria</taxon>
        <taxon>Pseudomonadati</taxon>
        <taxon>Pseudomonadota</taxon>
        <taxon>Alphaproteobacteria</taxon>
        <taxon>Hyphomicrobiales</taxon>
        <taxon>Rhizobiaceae</taxon>
        <taxon>Rhizobium/Agrobacterium group</taxon>
        <taxon>Rhizobium</taxon>
    </lineage>
</organism>
<keyword evidence="5" id="KW-1185">Reference proteome</keyword>
<dbReference type="Proteomes" id="UP001174932">
    <property type="component" value="Unassembled WGS sequence"/>
</dbReference>
<accession>A0ABT8YMQ9</accession>
<dbReference type="EMBL" id="JAUOZU010000007">
    <property type="protein sequence ID" value="MDO6964537.1"/>
    <property type="molecule type" value="Genomic_DNA"/>
</dbReference>